<dbReference type="SUPFAM" id="SSF56317">
    <property type="entry name" value="Carbon-nitrogen hydrolase"/>
    <property type="match status" value="1"/>
</dbReference>
<dbReference type="GO" id="GO:0006107">
    <property type="term" value="P:oxaloacetate metabolic process"/>
    <property type="evidence" value="ECO:0007669"/>
    <property type="project" value="TreeGrafter"/>
</dbReference>
<evidence type="ECO:0000259" key="1">
    <source>
        <dbReference type="PROSITE" id="PS50263"/>
    </source>
</evidence>
<feature type="domain" description="CN hydrolase" evidence="1">
    <location>
        <begin position="13"/>
        <end position="130"/>
    </location>
</feature>
<evidence type="ECO:0000313" key="3">
    <source>
        <dbReference type="Proteomes" id="UP000245207"/>
    </source>
</evidence>
<dbReference type="EMBL" id="PKPP01008765">
    <property type="protein sequence ID" value="PWA49826.1"/>
    <property type="molecule type" value="Genomic_DNA"/>
</dbReference>
<dbReference type="Pfam" id="PF00795">
    <property type="entry name" value="CN_hydrolase"/>
    <property type="match status" value="1"/>
</dbReference>
<dbReference type="OrthoDB" id="10250282at2759"/>
<dbReference type="InterPro" id="IPR003010">
    <property type="entry name" value="C-N_Hydrolase"/>
</dbReference>
<dbReference type="GO" id="GO:0006541">
    <property type="term" value="P:glutamine metabolic process"/>
    <property type="evidence" value="ECO:0007669"/>
    <property type="project" value="TreeGrafter"/>
</dbReference>
<gene>
    <name evidence="2" type="ORF">CTI12_AA476060</name>
</gene>
<dbReference type="AlphaFoldDB" id="A0A2U1LLF3"/>
<sequence>MILTFGGIFKKKFKIGLCQLTVSPEKKTNLASAQKSIEFASKQGNVELPLLERLLQKCAEDFKDKHGSPSFFMLSELAYIHSITIVGGSVPELDGNRLYNTCCVFGPNGKLLGKHRKVKTSVMSLKRKNH</sequence>
<dbReference type="PANTHER" id="PTHR23088">
    <property type="entry name" value="NITRILASE-RELATED"/>
    <property type="match status" value="1"/>
</dbReference>
<protein>
    <submittedName>
        <fullName evidence="2">Omega-amidase, chloroplastic</fullName>
    </submittedName>
</protein>
<comment type="caution">
    <text evidence="2">The sequence shown here is derived from an EMBL/GenBank/DDBJ whole genome shotgun (WGS) entry which is preliminary data.</text>
</comment>
<accession>A0A2U1LLF3</accession>
<dbReference type="InterPro" id="IPR036526">
    <property type="entry name" value="C-N_Hydrolase_sf"/>
</dbReference>
<name>A0A2U1LLF3_ARTAN</name>
<dbReference type="Gene3D" id="3.60.110.10">
    <property type="entry name" value="Carbon-nitrogen hydrolase"/>
    <property type="match status" value="1"/>
</dbReference>
<dbReference type="Proteomes" id="UP000245207">
    <property type="component" value="Unassembled WGS sequence"/>
</dbReference>
<reference evidence="2 3" key="1">
    <citation type="journal article" date="2018" name="Mol. Plant">
        <title>The genome of Artemisia annua provides insight into the evolution of Asteraceae family and artemisinin biosynthesis.</title>
        <authorList>
            <person name="Shen Q."/>
            <person name="Zhang L."/>
            <person name="Liao Z."/>
            <person name="Wang S."/>
            <person name="Yan T."/>
            <person name="Shi P."/>
            <person name="Liu M."/>
            <person name="Fu X."/>
            <person name="Pan Q."/>
            <person name="Wang Y."/>
            <person name="Lv Z."/>
            <person name="Lu X."/>
            <person name="Zhang F."/>
            <person name="Jiang W."/>
            <person name="Ma Y."/>
            <person name="Chen M."/>
            <person name="Hao X."/>
            <person name="Li L."/>
            <person name="Tang Y."/>
            <person name="Lv G."/>
            <person name="Zhou Y."/>
            <person name="Sun X."/>
            <person name="Brodelius P.E."/>
            <person name="Rose J.K.C."/>
            <person name="Tang K."/>
        </authorList>
    </citation>
    <scope>NUCLEOTIDE SEQUENCE [LARGE SCALE GENOMIC DNA]</scope>
    <source>
        <strain evidence="3">cv. Huhao1</strain>
        <tissue evidence="2">Leaf</tissue>
    </source>
</reference>
<dbReference type="STRING" id="35608.A0A2U1LLF3"/>
<proteinExistence type="predicted"/>
<evidence type="ECO:0000313" key="2">
    <source>
        <dbReference type="EMBL" id="PWA49826.1"/>
    </source>
</evidence>
<dbReference type="GO" id="GO:0050152">
    <property type="term" value="F:omega-amidase activity"/>
    <property type="evidence" value="ECO:0007669"/>
    <property type="project" value="TreeGrafter"/>
</dbReference>
<dbReference type="PANTHER" id="PTHR23088:SF53">
    <property type="entry name" value="OS06G0206000 PROTEIN"/>
    <property type="match status" value="1"/>
</dbReference>
<dbReference type="GO" id="GO:0006528">
    <property type="term" value="P:asparagine metabolic process"/>
    <property type="evidence" value="ECO:0007669"/>
    <property type="project" value="TreeGrafter"/>
</dbReference>
<dbReference type="PROSITE" id="PS50263">
    <property type="entry name" value="CN_HYDROLASE"/>
    <property type="match status" value="1"/>
</dbReference>
<organism evidence="2 3">
    <name type="scientific">Artemisia annua</name>
    <name type="common">Sweet wormwood</name>
    <dbReference type="NCBI Taxonomy" id="35608"/>
    <lineage>
        <taxon>Eukaryota</taxon>
        <taxon>Viridiplantae</taxon>
        <taxon>Streptophyta</taxon>
        <taxon>Embryophyta</taxon>
        <taxon>Tracheophyta</taxon>
        <taxon>Spermatophyta</taxon>
        <taxon>Magnoliopsida</taxon>
        <taxon>eudicotyledons</taxon>
        <taxon>Gunneridae</taxon>
        <taxon>Pentapetalae</taxon>
        <taxon>asterids</taxon>
        <taxon>campanulids</taxon>
        <taxon>Asterales</taxon>
        <taxon>Asteraceae</taxon>
        <taxon>Asteroideae</taxon>
        <taxon>Anthemideae</taxon>
        <taxon>Artemisiinae</taxon>
        <taxon>Artemisia</taxon>
    </lineage>
</organism>
<keyword evidence="3" id="KW-1185">Reference proteome</keyword>
<dbReference type="GO" id="GO:0005739">
    <property type="term" value="C:mitochondrion"/>
    <property type="evidence" value="ECO:0007669"/>
    <property type="project" value="TreeGrafter"/>
</dbReference>